<dbReference type="InterPro" id="IPR016897">
    <property type="entry name" value="SKP1"/>
</dbReference>
<dbReference type="GO" id="GO:0016567">
    <property type="term" value="P:protein ubiquitination"/>
    <property type="evidence" value="ECO:0007669"/>
    <property type="project" value="UniProtKB-UniRule"/>
</dbReference>
<dbReference type="InterPro" id="IPR016072">
    <property type="entry name" value="Skp1_comp_dimer"/>
</dbReference>
<comment type="caution">
    <text evidence="10">The sequence shown here is derived from an EMBL/GenBank/DDBJ whole genome shotgun (WGS) entry which is preliminary data.</text>
</comment>
<evidence type="ECO:0000313" key="13">
    <source>
        <dbReference type="Proteomes" id="UP000233551"/>
    </source>
</evidence>
<dbReference type="Gene3D" id="3.30.710.10">
    <property type="entry name" value="Potassium Channel Kv1.1, Chain A"/>
    <property type="match status" value="1"/>
</dbReference>
<gene>
    <name evidence="10" type="ORF">CDL15_Pgr004708</name>
    <name evidence="11" type="ORF">CRG98_005166</name>
</gene>
<dbReference type="FunFam" id="3.30.710.10:FF:000170">
    <property type="entry name" value="SKP1-like protein 5"/>
    <property type="match status" value="1"/>
</dbReference>
<dbReference type="GO" id="GO:0005634">
    <property type="term" value="C:nucleus"/>
    <property type="evidence" value="ECO:0007669"/>
    <property type="project" value="UniProtKB-SubCell"/>
</dbReference>
<dbReference type="UniPathway" id="UPA00143"/>
<evidence type="ECO:0000313" key="11">
    <source>
        <dbReference type="EMBL" id="PKI74402.1"/>
    </source>
</evidence>
<name>A0A218W6G5_PUNGR</name>
<keyword evidence="5" id="KW-0539">Nucleus</keyword>
<dbReference type="InterPro" id="IPR001232">
    <property type="entry name" value="SKP1-like"/>
</dbReference>
<dbReference type="PANTHER" id="PTHR11165">
    <property type="entry name" value="SKP1"/>
    <property type="match status" value="1"/>
</dbReference>
<dbReference type="GO" id="GO:0006511">
    <property type="term" value="P:ubiquitin-dependent protein catabolic process"/>
    <property type="evidence" value="ECO:0007669"/>
    <property type="project" value="InterPro"/>
</dbReference>
<sequence length="160" mass="18025">MSSPRKIILKSSDGKTFEVDEVVAVMSQTIKHMIEDGCAENAIPLPNVSSKVLAKVIEYSKKHVEASSSSEDVLKAWDANFVQVDQETLFDLTMAANYLSIQSLLDLTCQTVADMIKGKSTEEIRRIFNIKNDYSAEEEAEIRRENQWAFDDEQSSDEII</sequence>
<reference evidence="11 13" key="3">
    <citation type="submission" date="2017-11" db="EMBL/GenBank/DDBJ databases">
        <title>De-novo sequencing of pomegranate (Punica granatum L.) genome.</title>
        <authorList>
            <person name="Akparov Z."/>
            <person name="Amiraslanov A."/>
            <person name="Hajiyeva S."/>
            <person name="Abbasov M."/>
            <person name="Kaur K."/>
            <person name="Hamwieh A."/>
            <person name="Solovyev V."/>
            <person name="Salamov A."/>
            <person name="Braich B."/>
            <person name="Kosarev P."/>
            <person name="Mahmoud A."/>
            <person name="Hajiyev E."/>
            <person name="Babayeva S."/>
            <person name="Izzatullayeva V."/>
            <person name="Mammadov A."/>
            <person name="Mammadov A."/>
            <person name="Sharifova S."/>
            <person name="Ojaghi J."/>
            <person name="Eynullazada K."/>
            <person name="Bayramov B."/>
            <person name="Abdulazimova A."/>
            <person name="Shahmuradov I."/>
        </authorList>
    </citation>
    <scope>NUCLEOTIDE SEQUENCE [LARGE SCALE GENOMIC DNA]</scope>
    <source>
        <strain evidence="11">AG2017</strain>
        <strain evidence="13">cv. AG2017</strain>
        <tissue evidence="11">Leaf</tissue>
    </source>
</reference>
<keyword evidence="13" id="KW-1185">Reference proteome</keyword>
<dbReference type="Proteomes" id="UP000197138">
    <property type="component" value="Unassembled WGS sequence"/>
</dbReference>
<evidence type="ECO:0000256" key="4">
    <source>
        <dbReference type="ARBA" id="ARBA00022786"/>
    </source>
</evidence>
<evidence type="ECO:0000256" key="6">
    <source>
        <dbReference type="ARBA" id="ARBA00054396"/>
    </source>
</evidence>
<evidence type="ECO:0000259" key="9">
    <source>
        <dbReference type="Pfam" id="PF03931"/>
    </source>
</evidence>
<accession>A0A218W6G5</accession>
<comment type="pathway">
    <text evidence="2 7">Protein modification; protein ubiquitination.</text>
</comment>
<comment type="function">
    <text evidence="6 7">Involved in ubiquitination and subsequent proteasomal degradation of target proteins. Together with CUL1, RBX1 and a F-box protein, it forms a SCF E3 ubiquitin ligase complex. The functional specificity of this complex depends on the type of F-box protein. In the SCF complex, it serves as an adapter that links the F-box protein to CUL1.</text>
</comment>
<dbReference type="InterPro" id="IPR011333">
    <property type="entry name" value="SKP1/BTB/POZ_sf"/>
</dbReference>
<feature type="domain" description="SKP1 component POZ" evidence="9">
    <location>
        <begin position="6"/>
        <end position="64"/>
    </location>
</feature>
<dbReference type="SUPFAM" id="SSF81382">
    <property type="entry name" value="Skp1 dimerisation domain-like"/>
    <property type="match status" value="1"/>
</dbReference>
<dbReference type="STRING" id="22663.A0A218W6G5"/>
<dbReference type="PIRSF" id="PIRSF028729">
    <property type="entry name" value="E3_ubiquit_lig_SCF_Skp"/>
    <property type="match status" value="1"/>
</dbReference>
<protein>
    <recommendedName>
        <fullName evidence="7">SKP1-like protein</fullName>
    </recommendedName>
</protein>
<feature type="domain" description="SKP1 component dimerisation" evidence="8">
    <location>
        <begin position="102"/>
        <end position="149"/>
    </location>
</feature>
<evidence type="ECO:0000313" key="10">
    <source>
        <dbReference type="EMBL" id="OWM68226.1"/>
    </source>
</evidence>
<dbReference type="Pfam" id="PF03931">
    <property type="entry name" value="Skp1_POZ"/>
    <property type="match status" value="1"/>
</dbReference>
<evidence type="ECO:0000256" key="2">
    <source>
        <dbReference type="ARBA" id="ARBA00004906"/>
    </source>
</evidence>
<dbReference type="SUPFAM" id="SSF54695">
    <property type="entry name" value="POZ domain"/>
    <property type="match status" value="1"/>
</dbReference>
<evidence type="ECO:0000256" key="1">
    <source>
        <dbReference type="ARBA" id="ARBA00004123"/>
    </source>
</evidence>
<dbReference type="AlphaFoldDB" id="A0A218W6G5"/>
<reference evidence="12" key="1">
    <citation type="journal article" date="2017" name="Plant J.">
        <title>The pomegranate (Punica granatum L.) genome and the genomics of punicalagin biosynthesis.</title>
        <authorList>
            <person name="Qin G."/>
            <person name="Xu C."/>
            <person name="Ming R."/>
            <person name="Tang H."/>
            <person name="Guyot R."/>
            <person name="Kramer E.M."/>
            <person name="Hu Y."/>
            <person name="Yi X."/>
            <person name="Qi Y."/>
            <person name="Xu X."/>
            <person name="Gao Z."/>
            <person name="Pan H."/>
            <person name="Jian J."/>
            <person name="Tian Y."/>
            <person name="Yue Z."/>
            <person name="Xu Y."/>
        </authorList>
    </citation>
    <scope>NUCLEOTIDE SEQUENCE [LARGE SCALE GENOMIC DNA]</scope>
    <source>
        <strain evidence="12">cv. Dabenzi</strain>
    </source>
</reference>
<dbReference type="Proteomes" id="UP000233551">
    <property type="component" value="Unassembled WGS sequence"/>
</dbReference>
<dbReference type="GO" id="GO:0009867">
    <property type="term" value="P:jasmonic acid mediated signaling pathway"/>
    <property type="evidence" value="ECO:0007669"/>
    <property type="project" value="UniProtKB-ARBA"/>
</dbReference>
<organism evidence="10 12">
    <name type="scientific">Punica granatum</name>
    <name type="common">Pomegranate</name>
    <dbReference type="NCBI Taxonomy" id="22663"/>
    <lineage>
        <taxon>Eukaryota</taxon>
        <taxon>Viridiplantae</taxon>
        <taxon>Streptophyta</taxon>
        <taxon>Embryophyta</taxon>
        <taxon>Tracheophyta</taxon>
        <taxon>Spermatophyta</taxon>
        <taxon>Magnoliopsida</taxon>
        <taxon>eudicotyledons</taxon>
        <taxon>Gunneridae</taxon>
        <taxon>Pentapetalae</taxon>
        <taxon>rosids</taxon>
        <taxon>malvids</taxon>
        <taxon>Myrtales</taxon>
        <taxon>Lythraceae</taxon>
        <taxon>Punica</taxon>
    </lineage>
</organism>
<keyword evidence="4 7" id="KW-0833">Ubl conjugation pathway</keyword>
<dbReference type="OrthoDB" id="7827685at2759"/>
<dbReference type="EMBL" id="MTKT01005034">
    <property type="protein sequence ID" value="OWM68226.1"/>
    <property type="molecule type" value="Genomic_DNA"/>
</dbReference>
<evidence type="ECO:0000256" key="5">
    <source>
        <dbReference type="ARBA" id="ARBA00023242"/>
    </source>
</evidence>
<comment type="subunit">
    <text evidence="7">Part of a SCF (SKP1-cullin-F-box) protein ligase complex.</text>
</comment>
<dbReference type="CDD" id="cd18322">
    <property type="entry name" value="BTB_POZ_SKP1"/>
    <property type="match status" value="1"/>
</dbReference>
<evidence type="ECO:0000256" key="7">
    <source>
        <dbReference type="PIRNR" id="PIRNR028729"/>
    </source>
</evidence>
<evidence type="ECO:0000259" key="8">
    <source>
        <dbReference type="Pfam" id="PF01466"/>
    </source>
</evidence>
<dbReference type="EMBL" id="PGOL01000208">
    <property type="protein sequence ID" value="PKI74402.1"/>
    <property type="molecule type" value="Genomic_DNA"/>
</dbReference>
<dbReference type="GeneID" id="116211697"/>
<reference evidence="10" key="2">
    <citation type="submission" date="2017-06" db="EMBL/GenBank/DDBJ databases">
        <title>The pomegranate genome and the genomics of punicalagin biosynthesis.</title>
        <authorList>
            <person name="Xu C."/>
        </authorList>
    </citation>
    <scope>NUCLEOTIDE SEQUENCE [LARGE SCALE GENOMIC DNA]</scope>
    <source>
        <tissue evidence="10">Fresh leaf</tissue>
    </source>
</reference>
<proteinExistence type="inferred from homology"/>
<dbReference type="SMART" id="SM00512">
    <property type="entry name" value="Skp1"/>
    <property type="match status" value="1"/>
</dbReference>
<dbReference type="InterPro" id="IPR016073">
    <property type="entry name" value="Skp1_comp_POZ"/>
</dbReference>
<dbReference type="InterPro" id="IPR036296">
    <property type="entry name" value="SKP1-like_dim_sf"/>
</dbReference>
<evidence type="ECO:0000256" key="3">
    <source>
        <dbReference type="ARBA" id="ARBA00009993"/>
    </source>
</evidence>
<comment type="similarity">
    <text evidence="3 7">Belongs to the SKP1 family.</text>
</comment>
<comment type="subcellular location">
    <subcellularLocation>
        <location evidence="1">Nucleus</location>
    </subcellularLocation>
</comment>
<evidence type="ECO:0000313" key="12">
    <source>
        <dbReference type="Proteomes" id="UP000197138"/>
    </source>
</evidence>
<dbReference type="Pfam" id="PF01466">
    <property type="entry name" value="Skp1"/>
    <property type="match status" value="1"/>
</dbReference>